<dbReference type="GO" id="GO:0042910">
    <property type="term" value="F:xenobiotic transmembrane transporter activity"/>
    <property type="evidence" value="ECO:0007669"/>
    <property type="project" value="TreeGrafter"/>
</dbReference>
<feature type="transmembrane region" description="Helical" evidence="1">
    <location>
        <begin position="23"/>
        <end position="43"/>
    </location>
</feature>
<organism evidence="2 3">
    <name type="scientific">Zhengella mangrovi</name>
    <dbReference type="NCBI Taxonomy" id="1982044"/>
    <lineage>
        <taxon>Bacteria</taxon>
        <taxon>Pseudomonadati</taxon>
        <taxon>Pseudomonadota</taxon>
        <taxon>Alphaproteobacteria</taxon>
        <taxon>Hyphomicrobiales</taxon>
        <taxon>Notoacmeibacteraceae</taxon>
        <taxon>Zhengella</taxon>
    </lineage>
</organism>
<evidence type="ECO:0000313" key="2">
    <source>
        <dbReference type="EMBL" id="PHP67673.1"/>
    </source>
</evidence>
<proteinExistence type="predicted"/>
<feature type="transmembrane region" description="Helical" evidence="1">
    <location>
        <begin position="962"/>
        <end position="983"/>
    </location>
</feature>
<dbReference type="Gene3D" id="3.30.70.1440">
    <property type="entry name" value="Multidrug efflux transporter AcrB pore domain"/>
    <property type="match status" value="1"/>
</dbReference>
<dbReference type="Pfam" id="PF00873">
    <property type="entry name" value="ACR_tran"/>
    <property type="match status" value="1"/>
</dbReference>
<dbReference type="SUPFAM" id="SSF82693">
    <property type="entry name" value="Multidrug efflux transporter AcrB pore domain, PN1, PN2, PC1 and PC2 subdomains"/>
    <property type="match status" value="3"/>
</dbReference>
<reference evidence="2 3" key="1">
    <citation type="submission" date="2017-10" db="EMBL/GenBank/DDBJ databases">
        <title>Sedimentibacterium mangrovi gen. nov., sp. nov., a novel member of family Phyllobacteriacea isolated from mangrove sediment.</title>
        <authorList>
            <person name="Liao H."/>
            <person name="Tian Y."/>
        </authorList>
    </citation>
    <scope>NUCLEOTIDE SEQUENCE [LARGE SCALE GENOMIC DNA]</scope>
    <source>
        <strain evidence="2 3">X9-2-2</strain>
    </source>
</reference>
<dbReference type="Gene3D" id="1.20.1640.10">
    <property type="entry name" value="Multidrug efflux transporter AcrB transmembrane domain"/>
    <property type="match status" value="2"/>
</dbReference>
<accession>A0A2G1QQ74</accession>
<protein>
    <submittedName>
        <fullName evidence="2">Multidrug transporter AcrB</fullName>
    </submittedName>
</protein>
<comment type="caution">
    <text evidence="2">The sequence shown here is derived from an EMBL/GenBank/DDBJ whole genome shotgun (WGS) entry which is preliminary data.</text>
</comment>
<sequence length="1049" mass="110449">MQADGHHKGRTNDIAALFVRRPVLAIVVNLLIVVAGLAALFGAEIRELPETDNPVITVRTDFTGAAPETIDRELTARIEGAAGRVPGVRSISSSSTFGRSNVTVEFTEATDLDTAASDLRDAINRISRDLPSDADNPIIVKADSNAQAVMRIAVTSDRLTVQQLTLLVENDIVERLTAVPGVADVQVYGDRDEIFRIDVDQIKLASRGLTVADLARALSTAAFDAPAGSLTSSSQDLVVRATATVATKEEFESILIKDRVRIGDVASVSLGPNPGDSSLRANGANGVGLGIIRQAGSNTLDISKGVRAAVEEIRTIVPAGVTVRVTSDDATFISGAINEVVRSLALAIGIVIAVIFLFLLNIRATLVPALTIPVALVGAVAGIWMAGFSINILTLLALVLATGMVVDDAIVVLENIVTRRNEGMTARAAAVIGTREVFFAVVTTTATLAAVFIPISFLPGKAGGLFREFGFTLALSVMLSSVVALSLCPMLASRFLTGQPRATDADARPSLIGRLGCLMTTLYAGMLEVCLKVPLLVIVAAVLIAGASVVTFTTLRQELTPPEDRSIVIFSVSAPQGVSLDYTASQIRKLEALAEPYKASGEVTNIFSIAGRRGQANSGFMVLTLAPWEERTRSQQEIVSEMNRLASQVVGVRAFAIQPNSLGIRGAGNGLQMAIAGEKYEDLATAADKVMQELEKDPRFGRVRLSYETTQPQLSIQVNRERASDLGVDISGLAAVIQSMLDGRAIGSVFLNDRAVDIKLLSTSNPVNDPTDLENIFVQTSDGRTVPISTVSTLEERPVAPSLDREQKLRAVSITASLAPDFALADAMGRFTEIATPLLPPGARLVPLAEAATLKETTSSIGLVFAFAIIVVLLVLAAQFESFVSAFIIILTVPLGLACAIFAMALTGTSLNVYSQVGLVLLVGIMAKNGILIVEFANQLRDRGLGVAEAARQAAVRRLRPVMMTMISTVLGGVPLVLASGAGAEARIALGWVIVGGLGLATLATLFVTPVAYLLLARFSSPKAAEQARLERELAEAEAEAGSAERAGA</sequence>
<dbReference type="OrthoDB" id="9807350at2"/>
<evidence type="ECO:0000313" key="3">
    <source>
        <dbReference type="Proteomes" id="UP000221168"/>
    </source>
</evidence>
<keyword evidence="1" id="KW-0472">Membrane</keyword>
<keyword evidence="1" id="KW-1133">Transmembrane helix</keyword>
<dbReference type="SUPFAM" id="SSF82866">
    <property type="entry name" value="Multidrug efflux transporter AcrB transmembrane domain"/>
    <property type="match status" value="2"/>
</dbReference>
<dbReference type="PANTHER" id="PTHR32063:SF14">
    <property type="entry name" value="BLL4319 PROTEIN"/>
    <property type="match status" value="1"/>
</dbReference>
<dbReference type="PRINTS" id="PR00702">
    <property type="entry name" value="ACRIFLAVINRP"/>
</dbReference>
<feature type="transmembrane region" description="Helical" evidence="1">
    <location>
        <begin position="913"/>
        <end position="934"/>
    </location>
</feature>
<keyword evidence="1" id="KW-0812">Transmembrane</keyword>
<dbReference type="PANTHER" id="PTHR32063">
    <property type="match status" value="1"/>
</dbReference>
<dbReference type="InterPro" id="IPR001036">
    <property type="entry name" value="Acrflvin-R"/>
</dbReference>
<dbReference type="Proteomes" id="UP000221168">
    <property type="component" value="Unassembled WGS sequence"/>
</dbReference>
<dbReference type="EMBL" id="PDVP01000003">
    <property type="protein sequence ID" value="PHP67673.1"/>
    <property type="molecule type" value="Genomic_DNA"/>
</dbReference>
<feature type="transmembrane region" description="Helical" evidence="1">
    <location>
        <begin position="469"/>
        <end position="492"/>
    </location>
</feature>
<evidence type="ECO:0000256" key="1">
    <source>
        <dbReference type="SAM" id="Phobius"/>
    </source>
</evidence>
<dbReference type="AlphaFoldDB" id="A0A2G1QQ74"/>
<feature type="transmembrane region" description="Helical" evidence="1">
    <location>
        <begin position="340"/>
        <end position="360"/>
    </location>
</feature>
<feature type="transmembrane region" description="Helical" evidence="1">
    <location>
        <begin position="533"/>
        <end position="555"/>
    </location>
</feature>
<dbReference type="InterPro" id="IPR027463">
    <property type="entry name" value="AcrB_DN_DC_subdom"/>
</dbReference>
<dbReference type="Gene3D" id="3.30.70.1320">
    <property type="entry name" value="Multidrug efflux transporter AcrB pore domain like"/>
    <property type="match status" value="1"/>
</dbReference>
<feature type="transmembrane region" description="Helical" evidence="1">
    <location>
        <begin position="437"/>
        <end position="457"/>
    </location>
</feature>
<dbReference type="GO" id="GO:0005886">
    <property type="term" value="C:plasma membrane"/>
    <property type="evidence" value="ECO:0007669"/>
    <property type="project" value="TreeGrafter"/>
</dbReference>
<dbReference type="RefSeq" id="WP_099305768.1">
    <property type="nucleotide sequence ID" value="NZ_PDVP01000003.1"/>
</dbReference>
<feature type="transmembrane region" description="Helical" evidence="1">
    <location>
        <begin position="887"/>
        <end position="907"/>
    </location>
</feature>
<name>A0A2G1QQ74_9HYPH</name>
<dbReference type="Gene3D" id="3.30.70.1430">
    <property type="entry name" value="Multidrug efflux transporter AcrB pore domain"/>
    <property type="match status" value="2"/>
</dbReference>
<feature type="transmembrane region" description="Helical" evidence="1">
    <location>
        <begin position="392"/>
        <end position="417"/>
    </location>
</feature>
<keyword evidence="3" id="KW-1185">Reference proteome</keyword>
<feature type="transmembrane region" description="Helical" evidence="1">
    <location>
        <begin position="367"/>
        <end position="386"/>
    </location>
</feature>
<gene>
    <name evidence="2" type="ORF">CSC94_08220</name>
</gene>
<dbReference type="SUPFAM" id="SSF82714">
    <property type="entry name" value="Multidrug efflux transporter AcrB TolC docking domain, DN and DC subdomains"/>
    <property type="match status" value="2"/>
</dbReference>
<feature type="transmembrane region" description="Helical" evidence="1">
    <location>
        <begin position="989"/>
        <end position="1016"/>
    </location>
</feature>
<dbReference type="Gene3D" id="3.30.2090.10">
    <property type="entry name" value="Multidrug efflux transporter AcrB TolC docking domain, DN and DC subdomains"/>
    <property type="match status" value="2"/>
</dbReference>
<feature type="transmembrane region" description="Helical" evidence="1">
    <location>
        <begin position="861"/>
        <end position="880"/>
    </location>
</feature>